<dbReference type="EMBL" id="JAKLMC020000037">
    <property type="protein sequence ID" value="KAK5949333.1"/>
    <property type="molecule type" value="Genomic_DNA"/>
</dbReference>
<feature type="compositionally biased region" description="Basic residues" evidence="1">
    <location>
        <begin position="36"/>
        <end position="48"/>
    </location>
</feature>
<evidence type="ECO:0000256" key="1">
    <source>
        <dbReference type="SAM" id="MobiDB-lite"/>
    </source>
</evidence>
<protein>
    <submittedName>
        <fullName evidence="2">Uncharacterized protein</fullName>
    </submittedName>
</protein>
<comment type="caution">
    <text evidence="2">The sequence shown here is derived from an EMBL/GenBank/DDBJ whole genome shotgun (WGS) entry which is preliminary data.</text>
</comment>
<feature type="region of interest" description="Disordered" evidence="1">
    <location>
        <begin position="291"/>
        <end position="319"/>
    </location>
</feature>
<feature type="region of interest" description="Disordered" evidence="1">
    <location>
        <begin position="232"/>
        <end position="268"/>
    </location>
</feature>
<dbReference type="Proteomes" id="UP001316803">
    <property type="component" value="Unassembled WGS sequence"/>
</dbReference>
<reference evidence="2 3" key="1">
    <citation type="submission" date="2022-12" db="EMBL/GenBank/DDBJ databases">
        <title>Genomic features and morphological characterization of a novel Knufia sp. strain isolated from spacecraft assembly facility.</title>
        <authorList>
            <person name="Teixeira M."/>
            <person name="Chander A.M."/>
            <person name="Stajich J.E."/>
            <person name="Venkateswaran K."/>
        </authorList>
    </citation>
    <scope>NUCLEOTIDE SEQUENCE [LARGE SCALE GENOMIC DNA]</scope>
    <source>
        <strain evidence="2 3">FJI-L2-BK-P2</strain>
    </source>
</reference>
<evidence type="ECO:0000313" key="2">
    <source>
        <dbReference type="EMBL" id="KAK5949333.1"/>
    </source>
</evidence>
<proteinExistence type="predicted"/>
<organism evidence="2 3">
    <name type="scientific">Knufia fluminis</name>
    <dbReference type="NCBI Taxonomy" id="191047"/>
    <lineage>
        <taxon>Eukaryota</taxon>
        <taxon>Fungi</taxon>
        <taxon>Dikarya</taxon>
        <taxon>Ascomycota</taxon>
        <taxon>Pezizomycotina</taxon>
        <taxon>Eurotiomycetes</taxon>
        <taxon>Chaetothyriomycetidae</taxon>
        <taxon>Chaetothyriales</taxon>
        <taxon>Trichomeriaceae</taxon>
        <taxon>Knufia</taxon>
    </lineage>
</organism>
<dbReference type="AlphaFoldDB" id="A0AAN8EPI9"/>
<feature type="region of interest" description="Disordered" evidence="1">
    <location>
        <begin position="1"/>
        <end position="75"/>
    </location>
</feature>
<keyword evidence="3" id="KW-1185">Reference proteome</keyword>
<accession>A0AAN8EPI9</accession>
<evidence type="ECO:0000313" key="3">
    <source>
        <dbReference type="Proteomes" id="UP001316803"/>
    </source>
</evidence>
<feature type="compositionally biased region" description="Polar residues" evidence="1">
    <location>
        <begin position="253"/>
        <end position="263"/>
    </location>
</feature>
<name>A0AAN8EPI9_9EURO</name>
<feature type="region of interest" description="Disordered" evidence="1">
    <location>
        <begin position="406"/>
        <end position="439"/>
    </location>
</feature>
<gene>
    <name evidence="2" type="ORF">OHC33_009686</name>
</gene>
<sequence>MADTAYRVMFDDPMPEPSKRKNSASNQPDAPVNLHSRPHRKQQRSRVKTLKEEKQHDEEVEENVVPADTEQGNSVFLDSSDCEEFQDGGYESSGSQYSIATNMGWYEAQVENKVRDLQKKVSTEEIVHELARQMLASNVSATKRRTRETIAAMKAEHAEDIKQLKAEHNVEMTTIAKKSVEQGAAREQQLITLIKLTGSLKEAISSGTGREPAGDDTNELSKIVNKMVRAAELSQGKKRKHKMILTDDEADTPNATKPLSTSKLLKPDIHDTSAHIDKSTTYNAVEGQVTRAPQTSATGYANVAGGSRPPRPQADAREVKPQNYLQASSQAKANAAVKPTAGKKRKALPAEPAKLNVVPSSKPVAAKPPPTSSLPLVKQATQLKARHKPKATLLPRVRATTGKTNLNKQRAVTAPGESYSDEKNRTTGAAPPRFPKAGERPIVQYDGFKNLFNSLGA</sequence>
<feature type="region of interest" description="Disordered" evidence="1">
    <location>
        <begin position="329"/>
        <end position="348"/>
    </location>
</feature>